<evidence type="ECO:0000313" key="2">
    <source>
        <dbReference type="EMBL" id="KAG1776737.1"/>
    </source>
</evidence>
<dbReference type="AlphaFoldDB" id="A0A9P6ZU75"/>
<gene>
    <name evidence="2" type="ORF">EV702DRAFT_1045783</name>
</gene>
<evidence type="ECO:0000256" key="1">
    <source>
        <dbReference type="SAM" id="MobiDB-lite"/>
    </source>
</evidence>
<dbReference type="EMBL" id="JABBWD010000024">
    <property type="protein sequence ID" value="KAG1776737.1"/>
    <property type="molecule type" value="Genomic_DNA"/>
</dbReference>
<reference evidence="2" key="1">
    <citation type="journal article" date="2020" name="New Phytol.">
        <title>Comparative genomics reveals dynamic genome evolution in host specialist ectomycorrhizal fungi.</title>
        <authorList>
            <person name="Lofgren L.A."/>
            <person name="Nguyen N.H."/>
            <person name="Vilgalys R."/>
            <person name="Ruytinx J."/>
            <person name="Liao H.L."/>
            <person name="Branco S."/>
            <person name="Kuo A."/>
            <person name="LaButti K."/>
            <person name="Lipzen A."/>
            <person name="Andreopoulos W."/>
            <person name="Pangilinan J."/>
            <person name="Riley R."/>
            <person name="Hundley H."/>
            <person name="Na H."/>
            <person name="Barry K."/>
            <person name="Grigoriev I.V."/>
            <person name="Stajich J.E."/>
            <person name="Kennedy P.G."/>
        </authorList>
    </citation>
    <scope>NUCLEOTIDE SEQUENCE</scope>
    <source>
        <strain evidence="2">DOB743</strain>
    </source>
</reference>
<accession>A0A9P6ZU75</accession>
<dbReference type="OrthoDB" id="2653883at2759"/>
<proteinExistence type="predicted"/>
<name>A0A9P6ZU75_9AGAM</name>
<organism evidence="2 3">
    <name type="scientific">Suillus placidus</name>
    <dbReference type="NCBI Taxonomy" id="48579"/>
    <lineage>
        <taxon>Eukaryota</taxon>
        <taxon>Fungi</taxon>
        <taxon>Dikarya</taxon>
        <taxon>Basidiomycota</taxon>
        <taxon>Agaricomycotina</taxon>
        <taxon>Agaricomycetes</taxon>
        <taxon>Agaricomycetidae</taxon>
        <taxon>Boletales</taxon>
        <taxon>Suillineae</taxon>
        <taxon>Suillaceae</taxon>
        <taxon>Suillus</taxon>
    </lineage>
</organism>
<sequence>MPRRGPKTWTTPEEEVFLQSQLPAYIACQATKVYHDFWNTMSRKFLSHWPERVHLTDIPQDVELSDIQKSRVAQAILKRQSTLKNWFRWRTNVACLARSGGSGGVLRLDTTLAGGDEMRGTRAPQEVEVYSQMHYEDRVKADADALIASETVTSQPEEIKAEVRRRHQVALEKWRQSRELNKAGIVEEVDDETKTKAFLELAGHLDCVFRHLSHKTGGLKFTCIAGGRNPVTGEAVVLDLPSLSFHIGDTAEGVDFSAHYPKFTDVQAAYATFVNEALAHDDNMEVLARAENLSDRHSGVDDSEAEGRDSEDIQDNLTMSSDSMYTFDYSFMDDIPAVSSVPSTPIRNTQGNNNDFEYPQVPTAFSAADLADFDRLLSTMTQQDLNALDFPSLVPYPGASSFSSEPGSELNDFSFPSTAVSEGSGCEFKFSLTDFDFEKFLPRSSPSPAYPILDKTPTGLNSDSDIAIPLPLLDETPISLNSDSDITIPLLLHKPSAPQALIHQSPGPQADSDGPR</sequence>
<feature type="region of interest" description="Disordered" evidence="1">
    <location>
        <begin position="497"/>
        <end position="516"/>
    </location>
</feature>
<keyword evidence="3" id="KW-1185">Reference proteome</keyword>
<protein>
    <submittedName>
        <fullName evidence="2">Uncharacterized protein</fullName>
    </submittedName>
</protein>
<dbReference type="Proteomes" id="UP000714275">
    <property type="component" value="Unassembled WGS sequence"/>
</dbReference>
<comment type="caution">
    <text evidence="2">The sequence shown here is derived from an EMBL/GenBank/DDBJ whole genome shotgun (WGS) entry which is preliminary data.</text>
</comment>
<evidence type="ECO:0000313" key="3">
    <source>
        <dbReference type="Proteomes" id="UP000714275"/>
    </source>
</evidence>